<proteinExistence type="predicted"/>
<evidence type="ECO:0000313" key="2">
    <source>
        <dbReference type="Proteomes" id="UP000001511"/>
    </source>
</evidence>
<gene>
    <name evidence="1" type="ordered locus">Aazo_5296</name>
</gene>
<dbReference type="HOGENOM" id="CLU_1968264_0_0_3"/>
<evidence type="ECO:0000313" key="1">
    <source>
        <dbReference type="EMBL" id="ADI66291.1"/>
    </source>
</evidence>
<protein>
    <submittedName>
        <fullName evidence="1">Uncharacterized protein</fullName>
    </submittedName>
</protein>
<sequence length="127" mass="14652">MQILQLAQNARHQEILFYLCFTDREWHLYTPEETAISTSVIPVEATSLFYETAMIEVHSDYSMSAQFSATDDEEEAGKFRIFAVLGEIFTNPHIYIRLGTYSHFWLISDNWVFELPTCLISNSVAST</sequence>
<reference evidence="1 2" key="1">
    <citation type="journal article" date="2010" name="PLoS ONE">
        <title>Genome erosion in a nitrogen-fixing vertically transmitted endosymbiotic multicellular cyanobacterium.</title>
        <authorList>
            <person name="Ran L."/>
            <person name="Larsson J."/>
            <person name="Vigil-Stenman T."/>
            <person name="Nylander J.A."/>
            <person name="Ininbergs K."/>
            <person name="Zheng W.W."/>
            <person name="Lapidus A."/>
            <person name="Lowry S."/>
            <person name="Haselkorn R."/>
            <person name="Bergman B."/>
        </authorList>
    </citation>
    <scope>NUCLEOTIDE SEQUENCE [LARGE SCALE GENOMIC DNA]</scope>
    <source>
        <strain evidence="2">0708</strain>
        <plasmid evidence="2">Plasmid pAzo01</plasmid>
    </source>
</reference>
<dbReference type="EMBL" id="CP002060">
    <property type="protein sequence ID" value="ADI66291.1"/>
    <property type="molecule type" value="Genomic_DNA"/>
</dbReference>
<dbReference type="KEGG" id="naz:Aazo_5296"/>
<organism evidence="1 2">
    <name type="scientific">Nostoc azollae (strain 0708)</name>
    <name type="common">Anabaena azollae (strain 0708)</name>
    <dbReference type="NCBI Taxonomy" id="551115"/>
    <lineage>
        <taxon>Bacteria</taxon>
        <taxon>Bacillati</taxon>
        <taxon>Cyanobacteriota</taxon>
        <taxon>Cyanophyceae</taxon>
        <taxon>Nostocales</taxon>
        <taxon>Nostocaceae</taxon>
        <taxon>Trichormus</taxon>
    </lineage>
</organism>
<name>D7E5N2_NOSA0</name>
<keyword evidence="2" id="KW-1185">Reference proteome</keyword>
<dbReference type="RefSeq" id="WP_013193300.1">
    <property type="nucleotide sequence ID" value="NC_014249.1"/>
</dbReference>
<dbReference type="AlphaFoldDB" id="D7E5N2"/>
<geneLocation type="plasmid" evidence="1 2">
    <name>pAzo01</name>
</geneLocation>
<keyword evidence="1" id="KW-0614">Plasmid</keyword>
<accession>D7E5N2</accession>
<dbReference type="Proteomes" id="UP000001511">
    <property type="component" value="Plasmid pAzo01"/>
</dbReference>